<dbReference type="WBParaSite" id="ACRNAN_scaffold1247.g27111.t1">
    <property type="protein sequence ID" value="ACRNAN_scaffold1247.g27111.t1"/>
    <property type="gene ID" value="ACRNAN_scaffold1247.g27111"/>
</dbReference>
<dbReference type="Gene3D" id="3.40.50.1820">
    <property type="entry name" value="alpha/beta hydrolase"/>
    <property type="match status" value="1"/>
</dbReference>
<evidence type="ECO:0000313" key="8">
    <source>
        <dbReference type="Proteomes" id="UP000887540"/>
    </source>
</evidence>
<keyword evidence="8" id="KW-1185">Reference proteome</keyword>
<accession>A0A914CN95</accession>
<evidence type="ECO:0000256" key="3">
    <source>
        <dbReference type="ARBA" id="ARBA00022729"/>
    </source>
</evidence>
<reference evidence="9" key="1">
    <citation type="submission" date="2022-11" db="UniProtKB">
        <authorList>
            <consortium name="WormBaseParasite"/>
        </authorList>
    </citation>
    <scope>IDENTIFICATION</scope>
</reference>
<keyword evidence="5" id="KW-0325">Glycoprotein</keyword>
<protein>
    <submittedName>
        <fullName evidence="9">Uncharacterized protein</fullName>
    </submittedName>
</protein>
<dbReference type="Proteomes" id="UP000887540">
    <property type="component" value="Unplaced"/>
</dbReference>
<name>A0A914CN95_9BILA</name>
<dbReference type="PANTHER" id="PTHR11010:SF104">
    <property type="entry name" value="SERINE PROTEASE PCP-1-RELATED"/>
    <property type="match status" value="1"/>
</dbReference>
<dbReference type="GO" id="GO:0008239">
    <property type="term" value="F:dipeptidyl-peptidase activity"/>
    <property type="evidence" value="ECO:0007669"/>
    <property type="project" value="TreeGrafter"/>
</dbReference>
<keyword evidence="4" id="KW-0378">Hydrolase</keyword>
<dbReference type="PANTHER" id="PTHR11010">
    <property type="entry name" value="PROTEASE S28 PRO-X CARBOXYPEPTIDASE-RELATED"/>
    <property type="match status" value="1"/>
</dbReference>
<dbReference type="Pfam" id="PF05577">
    <property type="entry name" value="Peptidase_S28"/>
    <property type="match status" value="1"/>
</dbReference>
<dbReference type="InterPro" id="IPR042269">
    <property type="entry name" value="Ser_carbopepase_S28_SKS"/>
</dbReference>
<feature type="region of interest" description="Disordered" evidence="6">
    <location>
        <begin position="557"/>
        <end position="614"/>
    </location>
</feature>
<dbReference type="GO" id="GO:0070008">
    <property type="term" value="F:serine-type exopeptidase activity"/>
    <property type="evidence" value="ECO:0007669"/>
    <property type="project" value="InterPro"/>
</dbReference>
<keyword evidence="2" id="KW-0645">Protease</keyword>
<dbReference type="AlphaFoldDB" id="A0A914CN95"/>
<dbReference type="GO" id="GO:0006508">
    <property type="term" value="P:proteolysis"/>
    <property type="evidence" value="ECO:0007669"/>
    <property type="project" value="UniProtKB-KW"/>
</dbReference>
<organism evidence="8 9">
    <name type="scientific">Acrobeloides nanus</name>
    <dbReference type="NCBI Taxonomy" id="290746"/>
    <lineage>
        <taxon>Eukaryota</taxon>
        <taxon>Metazoa</taxon>
        <taxon>Ecdysozoa</taxon>
        <taxon>Nematoda</taxon>
        <taxon>Chromadorea</taxon>
        <taxon>Rhabditida</taxon>
        <taxon>Tylenchina</taxon>
        <taxon>Cephalobomorpha</taxon>
        <taxon>Cephaloboidea</taxon>
        <taxon>Cephalobidae</taxon>
        <taxon>Acrobeloides</taxon>
    </lineage>
</organism>
<evidence type="ECO:0000256" key="6">
    <source>
        <dbReference type="SAM" id="MobiDB-lite"/>
    </source>
</evidence>
<comment type="similarity">
    <text evidence="1">Belongs to the peptidase S28 family.</text>
</comment>
<evidence type="ECO:0000256" key="7">
    <source>
        <dbReference type="SAM" id="SignalP"/>
    </source>
</evidence>
<evidence type="ECO:0000256" key="1">
    <source>
        <dbReference type="ARBA" id="ARBA00011079"/>
    </source>
</evidence>
<feature type="compositionally biased region" description="Low complexity" evidence="6">
    <location>
        <begin position="563"/>
        <end position="614"/>
    </location>
</feature>
<keyword evidence="3 7" id="KW-0732">Signal</keyword>
<feature type="signal peptide" evidence="7">
    <location>
        <begin position="1"/>
        <end position="20"/>
    </location>
</feature>
<evidence type="ECO:0000256" key="5">
    <source>
        <dbReference type="ARBA" id="ARBA00023180"/>
    </source>
</evidence>
<evidence type="ECO:0000313" key="9">
    <source>
        <dbReference type="WBParaSite" id="ACRNAN_scaffold1247.g27111.t1"/>
    </source>
</evidence>
<proteinExistence type="inferred from homology"/>
<sequence>MLKLTLISLLVLGNLYEGEARIRLIDPVVKAGRRGNVFAASDPSNIAYNWTTRYDFQAFIDNFGYTSGNTFTMKYIYNTDWYKQGNPIFFYPGNEGYVEDFAENTGIIWDLAQHFNACVVFAEHRYYSNDSQYKPFGDLAYKNATYLGYLTSEQALADYARFIPWFKTKVLNCSSDTPVIAFGGSYGGMLATWFRLKYPTVVNGSWAASAPVIYFKNGGIDLGAFDHKSTQTFLDSGCSFDTIVKAFSALDTFANNLTALNNIFHAKQGCLLTDASDIFSLKTWVRNAFEYMAMTDYPYYTTFLMPMPAWPASEMCKHLGNLSTEQLNNNTELATRLFRASIVYYSNNSLVDGLYCLKDPNEATENLGNVLGWPWQECTEIVIYSCAQGPNSTNKNDVFWQDCTDENFIANMTASCVSIFTPNPPANFTGYNTSLFRENGIQNLYGFDFSRTSNIIFTNGNLDPWSAGGVKDTTPGINNSNSRGIYNFYIDGAAHHLDLRQPNSCDPPSVVNARYQIVQIISCWINSSCTTQYQQQPLPSFSLANANSTNCRAIQNGYPWGQSSNPVSTTPSNSGSTSGNTVSTTPSNSGSTSGNTVSTTPSNNGSTNGNPHRF</sequence>
<feature type="chain" id="PRO_5038008325" evidence="7">
    <location>
        <begin position="21"/>
        <end position="614"/>
    </location>
</feature>
<dbReference type="InterPro" id="IPR008758">
    <property type="entry name" value="Peptidase_S28"/>
</dbReference>
<dbReference type="SUPFAM" id="SSF53474">
    <property type="entry name" value="alpha/beta-Hydrolases"/>
    <property type="match status" value="2"/>
</dbReference>
<dbReference type="InterPro" id="IPR029058">
    <property type="entry name" value="AB_hydrolase_fold"/>
</dbReference>
<dbReference type="Gene3D" id="1.20.120.980">
    <property type="entry name" value="Serine carboxypeptidase S28, SKS domain"/>
    <property type="match status" value="1"/>
</dbReference>
<evidence type="ECO:0000256" key="4">
    <source>
        <dbReference type="ARBA" id="ARBA00022801"/>
    </source>
</evidence>
<evidence type="ECO:0000256" key="2">
    <source>
        <dbReference type="ARBA" id="ARBA00022670"/>
    </source>
</evidence>